<evidence type="ECO:0000259" key="9">
    <source>
        <dbReference type="SMART" id="SM00382"/>
    </source>
</evidence>
<dbReference type="InterPro" id="IPR000642">
    <property type="entry name" value="Peptidase_M41"/>
</dbReference>
<proteinExistence type="inferred from homology"/>
<dbReference type="InterPro" id="IPR003593">
    <property type="entry name" value="AAA+_ATPase"/>
</dbReference>
<keyword evidence="5" id="KW-0378">Hydrolase</keyword>
<evidence type="ECO:0000256" key="3">
    <source>
        <dbReference type="ARBA" id="ARBA00022670"/>
    </source>
</evidence>
<evidence type="ECO:0000256" key="6">
    <source>
        <dbReference type="ARBA" id="ARBA00022833"/>
    </source>
</evidence>
<reference evidence="10 11" key="1">
    <citation type="journal article" date="2024" name="Front. Microbiol.">
        <title>Novel thermophilic genera Geochorda gen. nov. and Carboxydochorda gen. nov. from the deep terrestrial subsurface reveal the ecophysiological diversity in the class Limnochordia.</title>
        <authorList>
            <person name="Karnachuk O.V."/>
            <person name="Lukina A.P."/>
            <person name="Avakyan M.R."/>
            <person name="Kadnikov V.V."/>
            <person name="Begmatov S."/>
            <person name="Beletsky A.V."/>
            <person name="Vlasova K.G."/>
            <person name="Novikov A.A."/>
            <person name="Shcherbakova V.A."/>
            <person name="Mardanov A.V."/>
            <person name="Ravin N.V."/>
        </authorList>
    </citation>
    <scope>NUCLEOTIDE SEQUENCE [LARGE SCALE GENOMIC DNA]</scope>
    <source>
        <strain evidence="10 11">L945</strain>
    </source>
</reference>
<dbReference type="Gene3D" id="3.40.50.300">
    <property type="entry name" value="P-loop containing nucleotide triphosphate hydrolases"/>
    <property type="match status" value="1"/>
</dbReference>
<protein>
    <submittedName>
        <fullName evidence="10">AAA family ATPase</fullName>
    </submittedName>
</protein>
<name>A0ABZ1C173_9FIRM</name>
<evidence type="ECO:0000313" key="11">
    <source>
        <dbReference type="Proteomes" id="UP001332192"/>
    </source>
</evidence>
<dbReference type="InterPro" id="IPR003960">
    <property type="entry name" value="ATPase_AAA_CS"/>
</dbReference>
<evidence type="ECO:0000256" key="2">
    <source>
        <dbReference type="ARBA" id="ARBA00010044"/>
    </source>
</evidence>
<dbReference type="Pfam" id="PF01434">
    <property type="entry name" value="Peptidase_M41"/>
    <property type="match status" value="1"/>
</dbReference>
<evidence type="ECO:0000256" key="1">
    <source>
        <dbReference type="ARBA" id="ARBA00001947"/>
    </source>
</evidence>
<dbReference type="PROSITE" id="PS00674">
    <property type="entry name" value="AAA"/>
    <property type="match status" value="1"/>
</dbReference>
<evidence type="ECO:0000256" key="7">
    <source>
        <dbReference type="ARBA" id="ARBA00023049"/>
    </source>
</evidence>
<dbReference type="PANTHER" id="PTHR23076:SF97">
    <property type="entry name" value="ATP-DEPENDENT ZINC METALLOPROTEASE YME1L1"/>
    <property type="match status" value="1"/>
</dbReference>
<dbReference type="SMART" id="SM00382">
    <property type="entry name" value="AAA"/>
    <property type="match status" value="1"/>
</dbReference>
<sequence>MIREIAAGLVAASLVFAALNGVNLWPLLVLGAALVAVRLLAADGKLLGRRFGVVEGGAEGSNVTFDDIGGHEMAKRELIEALEFVRDAEKVKQLGIRPLRGILLAGPPGTGKTMMARAAAGYTDAAFLVASGSQFVEMYAGVGAQRVRELFRKARALARERKSRTAVIFIDELEVLGGQRGRHTSHLEYDQTLNQLLVEMDGMVRTPDVQVLVIGATNRMDLLDSALMRPGRFDRIVRVDLPDREARLQILKIHCRHRPLAPDVDLESIARETFGFSGAHLEAVVNEAAIAALRAGRDRLEQADLREAVDKVMLGERLDRRPPAEEMHRVAVHEAGHALVSERLMPGSVAQVTVTSRGQALGYVRQAEQEDRHLYTARQLEDRIAVALAGAVAEDLVLGGRSTGAMNDFEKATELARQMVYAGMSPLGVVSKDHVPGDSLHQAVAGILSAQESRVRELLSESRPVLTQAAERLADVERLSGDELRAWLREVTEATPSKTA</sequence>
<dbReference type="SUPFAM" id="SSF52540">
    <property type="entry name" value="P-loop containing nucleoside triphosphate hydrolases"/>
    <property type="match status" value="1"/>
</dbReference>
<dbReference type="Gene3D" id="1.20.58.760">
    <property type="entry name" value="Peptidase M41"/>
    <property type="match status" value="1"/>
</dbReference>
<keyword evidence="11" id="KW-1185">Reference proteome</keyword>
<dbReference type="SUPFAM" id="SSF140990">
    <property type="entry name" value="FtsH protease domain-like"/>
    <property type="match status" value="1"/>
</dbReference>
<dbReference type="InterPro" id="IPR037219">
    <property type="entry name" value="Peptidase_M41-like"/>
</dbReference>
<dbReference type="RefSeq" id="WP_324717858.1">
    <property type="nucleotide sequence ID" value="NZ_CP141615.1"/>
</dbReference>
<keyword evidence="8" id="KW-0067">ATP-binding</keyword>
<evidence type="ECO:0000313" key="10">
    <source>
        <dbReference type="EMBL" id="WRP18585.1"/>
    </source>
</evidence>
<evidence type="ECO:0000256" key="4">
    <source>
        <dbReference type="ARBA" id="ARBA00022723"/>
    </source>
</evidence>
<comment type="similarity">
    <text evidence="2">In the C-terminal section; belongs to the peptidase M41 family.</text>
</comment>
<keyword evidence="4" id="KW-0479">Metal-binding</keyword>
<dbReference type="Proteomes" id="UP001332192">
    <property type="component" value="Chromosome"/>
</dbReference>
<dbReference type="InterPro" id="IPR041569">
    <property type="entry name" value="AAA_lid_3"/>
</dbReference>
<keyword evidence="7" id="KW-0482">Metalloprotease</keyword>
<gene>
    <name evidence="10" type="ORF">U7230_06170</name>
</gene>
<feature type="domain" description="AAA+ ATPase" evidence="9">
    <location>
        <begin position="98"/>
        <end position="243"/>
    </location>
</feature>
<accession>A0ABZ1C173</accession>
<dbReference type="Gene3D" id="1.10.8.60">
    <property type="match status" value="1"/>
</dbReference>
<evidence type="ECO:0000256" key="8">
    <source>
        <dbReference type="RuleBase" id="RU003651"/>
    </source>
</evidence>
<dbReference type="Pfam" id="PF17862">
    <property type="entry name" value="AAA_lid_3"/>
    <property type="match status" value="1"/>
</dbReference>
<dbReference type="InterPro" id="IPR003959">
    <property type="entry name" value="ATPase_AAA_core"/>
</dbReference>
<organism evidence="10 11">
    <name type="scientific">Carboxydichorda subterranea</name>
    <dbReference type="NCBI Taxonomy" id="3109565"/>
    <lineage>
        <taxon>Bacteria</taxon>
        <taxon>Bacillati</taxon>
        <taxon>Bacillota</taxon>
        <taxon>Limnochordia</taxon>
        <taxon>Limnochordales</taxon>
        <taxon>Geochordaceae</taxon>
        <taxon>Carboxydichorda</taxon>
    </lineage>
</organism>
<keyword evidence="8" id="KW-0547">Nucleotide-binding</keyword>
<dbReference type="InterPro" id="IPR027417">
    <property type="entry name" value="P-loop_NTPase"/>
</dbReference>
<comment type="similarity">
    <text evidence="8">Belongs to the AAA ATPase family.</text>
</comment>
<evidence type="ECO:0000256" key="5">
    <source>
        <dbReference type="ARBA" id="ARBA00022801"/>
    </source>
</evidence>
<keyword evidence="6" id="KW-0862">Zinc</keyword>
<keyword evidence="3" id="KW-0645">Protease</keyword>
<dbReference type="EMBL" id="CP141615">
    <property type="protein sequence ID" value="WRP18585.1"/>
    <property type="molecule type" value="Genomic_DNA"/>
</dbReference>
<comment type="cofactor">
    <cofactor evidence="1">
        <name>Zn(2+)</name>
        <dbReference type="ChEBI" id="CHEBI:29105"/>
    </cofactor>
</comment>
<dbReference type="PANTHER" id="PTHR23076">
    <property type="entry name" value="METALLOPROTEASE M41 FTSH"/>
    <property type="match status" value="1"/>
</dbReference>
<dbReference type="Pfam" id="PF00004">
    <property type="entry name" value="AAA"/>
    <property type="match status" value="1"/>
</dbReference>